<dbReference type="GO" id="GO:0016020">
    <property type="term" value="C:membrane"/>
    <property type="evidence" value="ECO:0007669"/>
    <property type="project" value="TreeGrafter"/>
</dbReference>
<dbReference type="InterPro" id="IPR014830">
    <property type="entry name" value="Glycolipid_transfer_prot_dom"/>
</dbReference>
<evidence type="ECO:0000313" key="3">
    <source>
        <dbReference type="Proteomes" id="UP001202328"/>
    </source>
</evidence>
<comment type="caution">
    <text evidence="2">The sequence shown here is derived from an EMBL/GenBank/DDBJ whole genome shotgun (WGS) entry which is preliminary data.</text>
</comment>
<organism evidence="2 3">
    <name type="scientific">Papaver atlanticum</name>
    <dbReference type="NCBI Taxonomy" id="357466"/>
    <lineage>
        <taxon>Eukaryota</taxon>
        <taxon>Viridiplantae</taxon>
        <taxon>Streptophyta</taxon>
        <taxon>Embryophyta</taxon>
        <taxon>Tracheophyta</taxon>
        <taxon>Spermatophyta</taxon>
        <taxon>Magnoliopsida</taxon>
        <taxon>Ranunculales</taxon>
        <taxon>Papaveraceae</taxon>
        <taxon>Papaveroideae</taxon>
        <taxon>Papaver</taxon>
    </lineage>
</organism>
<dbReference type="PANTHER" id="PTHR10219">
    <property type="entry name" value="GLYCOLIPID TRANSFER PROTEIN-RELATED"/>
    <property type="match status" value="1"/>
</dbReference>
<evidence type="ECO:0000259" key="1">
    <source>
        <dbReference type="Pfam" id="PF08718"/>
    </source>
</evidence>
<proteinExistence type="predicted"/>
<keyword evidence="3" id="KW-1185">Reference proteome</keyword>
<feature type="domain" description="Glycolipid transfer protein" evidence="1">
    <location>
        <begin position="27"/>
        <end position="167"/>
    </location>
</feature>
<dbReference type="Pfam" id="PF08718">
    <property type="entry name" value="GLTP"/>
    <property type="match status" value="1"/>
</dbReference>
<dbReference type="GO" id="GO:1902387">
    <property type="term" value="F:ceramide 1-phosphate binding"/>
    <property type="evidence" value="ECO:0007669"/>
    <property type="project" value="TreeGrafter"/>
</dbReference>
<accession>A0AAD4SCZ8</accession>
<dbReference type="GO" id="GO:1902388">
    <property type="term" value="F:ceramide 1-phosphate transfer activity"/>
    <property type="evidence" value="ECO:0007669"/>
    <property type="project" value="TreeGrafter"/>
</dbReference>
<dbReference type="Proteomes" id="UP001202328">
    <property type="component" value="Unassembled WGS sequence"/>
</dbReference>
<dbReference type="GO" id="GO:0005829">
    <property type="term" value="C:cytosol"/>
    <property type="evidence" value="ECO:0007669"/>
    <property type="project" value="TreeGrafter"/>
</dbReference>
<sequence>MAPTLLRKMSQAFRELADTVNQDKDMEVKPFAQACSYITDLMRHLGPLSKFAVDDFAPRVADLEAASRSFRSLKSMMRGNIEQNNVRSPGSHTRNLLLVKRVIELVNILFQQIVATNYDDKGDNALPSQGLAAYLAVFSQYHGTGLKATVEFFKPLIPSKAQFLVILEERDEASIVAQMRIIVEAATRITQYIDNLFVAKDLGFDWA</sequence>
<dbReference type="InterPro" id="IPR036497">
    <property type="entry name" value="GLTP_sf"/>
</dbReference>
<evidence type="ECO:0000313" key="2">
    <source>
        <dbReference type="EMBL" id="KAI3900048.1"/>
    </source>
</evidence>
<dbReference type="Gene3D" id="1.10.3520.10">
    <property type="entry name" value="Glycolipid transfer protein"/>
    <property type="match status" value="1"/>
</dbReference>
<dbReference type="EMBL" id="JAJJMB010011750">
    <property type="protein sequence ID" value="KAI3900048.1"/>
    <property type="molecule type" value="Genomic_DNA"/>
</dbReference>
<reference evidence="2" key="1">
    <citation type="submission" date="2022-04" db="EMBL/GenBank/DDBJ databases">
        <title>A functionally conserved STORR gene fusion in Papaver species that diverged 16.8 million years ago.</title>
        <authorList>
            <person name="Catania T."/>
        </authorList>
    </citation>
    <scope>NUCLEOTIDE SEQUENCE</scope>
    <source>
        <strain evidence="2">S-188037</strain>
    </source>
</reference>
<dbReference type="SUPFAM" id="SSF110004">
    <property type="entry name" value="Glycolipid transfer protein, GLTP"/>
    <property type="match status" value="1"/>
</dbReference>
<gene>
    <name evidence="2" type="ORF">MKW98_000948</name>
</gene>
<dbReference type="AlphaFoldDB" id="A0AAD4SCZ8"/>
<protein>
    <recommendedName>
        <fullName evidence="1">Glycolipid transfer protein domain-containing protein</fullName>
    </recommendedName>
</protein>
<name>A0AAD4SCZ8_9MAGN</name>
<dbReference type="PANTHER" id="PTHR10219:SF43">
    <property type="entry name" value="GLYCOLIPID TRANSFER PROTEIN DOMAIN-CONTAINING PROTEIN"/>
    <property type="match status" value="1"/>
</dbReference>